<reference evidence="11 12" key="1">
    <citation type="submission" date="2016-10" db="EMBL/GenBank/DDBJ databases">
        <authorList>
            <person name="Varghese N."/>
            <person name="Submissions S."/>
        </authorList>
    </citation>
    <scope>NUCLEOTIDE SEQUENCE [LARGE SCALE GENOMIC DNA]</scope>
    <source>
        <strain evidence="11 12">DSM 16525</strain>
    </source>
</reference>
<proteinExistence type="inferred from homology"/>
<dbReference type="InterPro" id="IPR000772">
    <property type="entry name" value="Ricin_B_lectin"/>
</dbReference>
<dbReference type="SUPFAM" id="SSF54806">
    <property type="entry name" value="Alpha-lytic protease prodomain"/>
    <property type="match status" value="1"/>
</dbReference>
<dbReference type="GO" id="GO:0004252">
    <property type="term" value="F:serine-type endopeptidase activity"/>
    <property type="evidence" value="ECO:0007669"/>
    <property type="project" value="InterPro"/>
</dbReference>
<dbReference type="OrthoDB" id="8781117at2"/>
<dbReference type="InterPro" id="IPR009003">
    <property type="entry name" value="Peptidase_S1_PA"/>
</dbReference>
<feature type="chain" id="PRO_5022939327" evidence="8">
    <location>
        <begin position="27"/>
        <end position="500"/>
    </location>
</feature>
<dbReference type="PRINTS" id="PR00861">
    <property type="entry name" value="ALYTICPTASE"/>
</dbReference>
<comment type="similarity">
    <text evidence="1">Belongs to the peptidase S1 family.</text>
</comment>
<evidence type="ECO:0000313" key="12">
    <source>
        <dbReference type="Proteomes" id="UP000183760"/>
    </source>
</evidence>
<dbReference type="SUPFAM" id="SSF50370">
    <property type="entry name" value="Ricin B-like lectins"/>
    <property type="match status" value="1"/>
</dbReference>
<name>A0A511T4Z7_MYXFU</name>
<dbReference type="InterPro" id="IPR035070">
    <property type="entry name" value="Streptogrisin_prodomain"/>
</dbReference>
<dbReference type="GO" id="GO:0005576">
    <property type="term" value="C:extracellular region"/>
    <property type="evidence" value="ECO:0007669"/>
    <property type="project" value="InterPro"/>
</dbReference>
<dbReference type="GO" id="GO:0006508">
    <property type="term" value="P:proteolysis"/>
    <property type="evidence" value="ECO:0007669"/>
    <property type="project" value="UniProtKB-KW"/>
</dbReference>
<dbReference type="PROSITE" id="PS50231">
    <property type="entry name" value="RICIN_B_LECTIN"/>
    <property type="match status" value="1"/>
</dbReference>
<dbReference type="InterPro" id="IPR035992">
    <property type="entry name" value="Ricin_B-like_lectins"/>
</dbReference>
<dbReference type="Pfam" id="PF02983">
    <property type="entry name" value="Pro_Al_protease"/>
    <property type="match status" value="1"/>
</dbReference>
<dbReference type="InterPro" id="IPR043504">
    <property type="entry name" value="Peptidase_S1_PA_chymotrypsin"/>
</dbReference>
<sequence length="500" mass="53475">MNRRQHVLWAATGLFTTLVLSTSALAKAEDVSAEVLTAMQRDLGLTAEQVRDRLENEAFAARTERTLRGELGDSFAGAWLSETADRLIVGVTTAAGEQAVRRAGAEPRWVRRTERELDALKESLDRGADVVSKDIHGWYVDLPTNSVVVLAQDTAAVNAERFIAESGVRDGAVRVVISREPFRPRYDVRGGDAYYINSVSTRCTIGFAVDGGFITAGHCAAVNSFTLGNNGVIQGIVRGSSFPINDYGWVQVSWDWIPRPWVYNYAWANVPVAGSAEAGLNTSVCRSGSSSGWHCGTITSKNFTANYAEGPVYGLTFTRMCAEHGDSGGPVLWGNQAQGVVSGGSGTCAATGGHVLFQPVNEILSAYGLSLTTQGASEIVGLQGSCIDVAYSSTANGTPLQLWTCNSTDAQKWSFLADGSLRAFGKCMDVTWSSSTSGTPLQLWDCNGSDAQKFSFSDAGELVNRLTQKCVTVESSSGGNGARLQIWECIGAATQKWQPR</sequence>
<evidence type="ECO:0000256" key="5">
    <source>
        <dbReference type="ARBA" id="ARBA00022825"/>
    </source>
</evidence>
<protein>
    <submittedName>
        <fullName evidence="11">Streptogrisin C</fullName>
    </submittedName>
</protein>
<keyword evidence="2" id="KW-0645">Protease</keyword>
<keyword evidence="6" id="KW-0865">Zymogen</keyword>
<reference evidence="10 13" key="2">
    <citation type="submission" date="2019-07" db="EMBL/GenBank/DDBJ databases">
        <title>Whole genome shotgun sequence of Myxococcus fulvus NBRC 100333.</title>
        <authorList>
            <person name="Hosoyama A."/>
            <person name="Uohara A."/>
            <person name="Ohji S."/>
            <person name="Ichikawa N."/>
        </authorList>
    </citation>
    <scope>NUCLEOTIDE SEQUENCE [LARGE SCALE GENOMIC DNA]</scope>
    <source>
        <strain evidence="10 13">NBRC 100333</strain>
    </source>
</reference>
<gene>
    <name evidence="10" type="ORF">MFU01_42620</name>
    <name evidence="11" type="ORF">SAMN05443572_105479</name>
</gene>
<evidence type="ECO:0000256" key="6">
    <source>
        <dbReference type="ARBA" id="ARBA00023145"/>
    </source>
</evidence>
<organism evidence="10 13">
    <name type="scientific">Myxococcus fulvus</name>
    <dbReference type="NCBI Taxonomy" id="33"/>
    <lineage>
        <taxon>Bacteria</taxon>
        <taxon>Pseudomonadati</taxon>
        <taxon>Myxococcota</taxon>
        <taxon>Myxococcia</taxon>
        <taxon>Myxococcales</taxon>
        <taxon>Cystobacterineae</taxon>
        <taxon>Myxococcaceae</taxon>
        <taxon>Myxococcus</taxon>
    </lineage>
</organism>
<evidence type="ECO:0000313" key="13">
    <source>
        <dbReference type="Proteomes" id="UP000321514"/>
    </source>
</evidence>
<evidence type="ECO:0000313" key="10">
    <source>
        <dbReference type="EMBL" id="GEN09225.1"/>
    </source>
</evidence>
<dbReference type="Gene3D" id="2.80.10.50">
    <property type="match status" value="1"/>
</dbReference>
<dbReference type="Gene3D" id="3.30.300.50">
    <property type="match status" value="2"/>
</dbReference>
<keyword evidence="7" id="KW-1015">Disulfide bond</keyword>
<dbReference type="SMART" id="SM00458">
    <property type="entry name" value="RICIN"/>
    <property type="match status" value="1"/>
</dbReference>
<dbReference type="Proteomes" id="UP000321514">
    <property type="component" value="Unassembled WGS sequence"/>
</dbReference>
<evidence type="ECO:0000256" key="1">
    <source>
        <dbReference type="ARBA" id="ARBA00007664"/>
    </source>
</evidence>
<dbReference type="InterPro" id="IPR033116">
    <property type="entry name" value="TRYPSIN_SER"/>
</dbReference>
<feature type="domain" description="Ricin B lectin" evidence="9">
    <location>
        <begin position="373"/>
        <end position="500"/>
    </location>
</feature>
<dbReference type="RefSeq" id="WP_074955390.1">
    <property type="nucleotide sequence ID" value="NZ_BJXR01000033.1"/>
</dbReference>
<feature type="signal peptide" evidence="8">
    <location>
        <begin position="1"/>
        <end position="26"/>
    </location>
</feature>
<keyword evidence="5" id="KW-0720">Serine protease</keyword>
<dbReference type="Gene3D" id="2.40.10.10">
    <property type="entry name" value="Trypsin-like serine proteases"/>
    <property type="match status" value="2"/>
</dbReference>
<keyword evidence="3 8" id="KW-0732">Signal</keyword>
<keyword evidence="4" id="KW-0378">Hydrolase</keyword>
<dbReference type="Pfam" id="PF00089">
    <property type="entry name" value="Trypsin"/>
    <property type="match status" value="1"/>
</dbReference>
<dbReference type="InterPro" id="IPR037295">
    <property type="entry name" value="Alpha-lytic_protease_prodomain"/>
</dbReference>
<evidence type="ECO:0000256" key="3">
    <source>
        <dbReference type="ARBA" id="ARBA00022729"/>
    </source>
</evidence>
<evidence type="ECO:0000256" key="2">
    <source>
        <dbReference type="ARBA" id="ARBA00022670"/>
    </source>
</evidence>
<evidence type="ECO:0000256" key="7">
    <source>
        <dbReference type="ARBA" id="ARBA00023157"/>
    </source>
</evidence>
<dbReference type="EMBL" id="FOIB01000005">
    <property type="protein sequence ID" value="SEU16516.1"/>
    <property type="molecule type" value="Genomic_DNA"/>
</dbReference>
<evidence type="ECO:0000256" key="8">
    <source>
        <dbReference type="SAM" id="SignalP"/>
    </source>
</evidence>
<dbReference type="InterPro" id="IPR001316">
    <property type="entry name" value="Pept_S1A_streptogrisin"/>
</dbReference>
<dbReference type="PROSITE" id="PS00134">
    <property type="entry name" value="TRYPSIN_HIS"/>
    <property type="match status" value="1"/>
</dbReference>
<dbReference type="EMBL" id="BJXR01000033">
    <property type="protein sequence ID" value="GEN09225.1"/>
    <property type="molecule type" value="Genomic_DNA"/>
</dbReference>
<dbReference type="PROSITE" id="PS00135">
    <property type="entry name" value="TRYPSIN_SER"/>
    <property type="match status" value="1"/>
</dbReference>
<dbReference type="InterPro" id="IPR004236">
    <property type="entry name" value="Pept_S1_alpha_lytic"/>
</dbReference>
<evidence type="ECO:0000256" key="4">
    <source>
        <dbReference type="ARBA" id="ARBA00022801"/>
    </source>
</evidence>
<evidence type="ECO:0000313" key="11">
    <source>
        <dbReference type="EMBL" id="SEU16516.1"/>
    </source>
</evidence>
<dbReference type="Pfam" id="PF00652">
    <property type="entry name" value="Ricin_B_lectin"/>
    <property type="match status" value="1"/>
</dbReference>
<evidence type="ECO:0000259" key="9">
    <source>
        <dbReference type="SMART" id="SM00458"/>
    </source>
</evidence>
<dbReference type="SUPFAM" id="SSF50494">
    <property type="entry name" value="Trypsin-like serine proteases"/>
    <property type="match status" value="1"/>
</dbReference>
<comment type="caution">
    <text evidence="10">The sequence shown here is derived from an EMBL/GenBank/DDBJ whole genome shotgun (WGS) entry which is preliminary data.</text>
</comment>
<dbReference type="AlphaFoldDB" id="A0A511T4Z7"/>
<accession>A0A511T4Z7</accession>
<dbReference type="InterPro" id="IPR018114">
    <property type="entry name" value="TRYPSIN_HIS"/>
</dbReference>
<keyword evidence="12" id="KW-1185">Reference proteome</keyword>
<dbReference type="CDD" id="cd21112">
    <property type="entry name" value="alphaLP-like"/>
    <property type="match status" value="1"/>
</dbReference>
<dbReference type="InterPro" id="IPR001254">
    <property type="entry name" value="Trypsin_dom"/>
</dbReference>
<dbReference type="Proteomes" id="UP000183760">
    <property type="component" value="Unassembled WGS sequence"/>
</dbReference>